<gene>
    <name evidence="1" type="ORF">KME25_32470</name>
</gene>
<evidence type="ECO:0000313" key="2">
    <source>
        <dbReference type="Proteomes" id="UP000753908"/>
    </source>
</evidence>
<dbReference type="EMBL" id="JAHHIF010000081">
    <property type="protein sequence ID" value="MBW4549084.1"/>
    <property type="molecule type" value="Genomic_DNA"/>
</dbReference>
<sequence>MKFVLPIQEFSGGSAGASAITFKLGRFCLDAEFFEREILEKALGKIYSSVK</sequence>
<accession>A0A951PUF6</accession>
<reference evidence="1" key="2">
    <citation type="journal article" date="2022" name="Microbiol. Resour. Announc.">
        <title>Metagenome Sequencing to Explore Phylogenomics of Terrestrial Cyanobacteria.</title>
        <authorList>
            <person name="Ward R.D."/>
            <person name="Stajich J.E."/>
            <person name="Johansen J.R."/>
            <person name="Huntemann M."/>
            <person name="Clum A."/>
            <person name="Foster B."/>
            <person name="Foster B."/>
            <person name="Roux S."/>
            <person name="Palaniappan K."/>
            <person name="Varghese N."/>
            <person name="Mukherjee S."/>
            <person name="Reddy T.B.K."/>
            <person name="Daum C."/>
            <person name="Copeland A."/>
            <person name="Chen I.A."/>
            <person name="Ivanova N.N."/>
            <person name="Kyrpides N.C."/>
            <person name="Shapiro N."/>
            <person name="Eloe-Fadrosh E.A."/>
            <person name="Pietrasiak N."/>
        </authorList>
    </citation>
    <scope>NUCLEOTIDE SEQUENCE</scope>
    <source>
        <strain evidence="1">CPER-KK1</strain>
    </source>
</reference>
<protein>
    <submittedName>
        <fullName evidence="1">Uncharacterized protein</fullName>
    </submittedName>
</protein>
<name>A0A951PUF6_9CYAN</name>
<dbReference type="Proteomes" id="UP000753908">
    <property type="component" value="Unassembled WGS sequence"/>
</dbReference>
<dbReference type="AlphaFoldDB" id="A0A951PUF6"/>
<evidence type="ECO:0000313" key="1">
    <source>
        <dbReference type="EMBL" id="MBW4549084.1"/>
    </source>
</evidence>
<proteinExistence type="predicted"/>
<comment type="caution">
    <text evidence="1">The sequence shown here is derived from an EMBL/GenBank/DDBJ whole genome shotgun (WGS) entry which is preliminary data.</text>
</comment>
<reference evidence="1" key="1">
    <citation type="submission" date="2021-05" db="EMBL/GenBank/DDBJ databases">
        <authorList>
            <person name="Pietrasiak N."/>
            <person name="Ward R."/>
            <person name="Stajich J.E."/>
            <person name="Kurbessoian T."/>
        </authorList>
    </citation>
    <scope>NUCLEOTIDE SEQUENCE</scope>
    <source>
        <strain evidence="1">CPER-KK1</strain>
    </source>
</reference>
<organism evidence="1 2">
    <name type="scientific">Symplocastrum torsivum CPER-KK1</name>
    <dbReference type="NCBI Taxonomy" id="450513"/>
    <lineage>
        <taxon>Bacteria</taxon>
        <taxon>Bacillati</taxon>
        <taxon>Cyanobacteriota</taxon>
        <taxon>Cyanophyceae</taxon>
        <taxon>Oscillatoriophycideae</taxon>
        <taxon>Oscillatoriales</taxon>
        <taxon>Microcoleaceae</taxon>
        <taxon>Symplocastrum</taxon>
    </lineage>
</organism>